<gene>
    <name evidence="2" type="ORF">HNQ08_002204</name>
</gene>
<dbReference type="Proteomes" id="UP000552709">
    <property type="component" value="Unassembled WGS sequence"/>
</dbReference>
<organism evidence="2 3">
    <name type="scientific">Deinococcus humi</name>
    <dbReference type="NCBI Taxonomy" id="662880"/>
    <lineage>
        <taxon>Bacteria</taxon>
        <taxon>Thermotogati</taxon>
        <taxon>Deinococcota</taxon>
        <taxon>Deinococci</taxon>
        <taxon>Deinococcales</taxon>
        <taxon>Deinococcaceae</taxon>
        <taxon>Deinococcus</taxon>
    </lineage>
</organism>
<evidence type="ECO:0000313" key="3">
    <source>
        <dbReference type="Proteomes" id="UP000552709"/>
    </source>
</evidence>
<evidence type="ECO:0000256" key="1">
    <source>
        <dbReference type="SAM" id="SignalP"/>
    </source>
</evidence>
<comment type="caution">
    <text evidence="2">The sequence shown here is derived from an EMBL/GenBank/DDBJ whole genome shotgun (WGS) entry which is preliminary data.</text>
</comment>
<proteinExistence type="predicted"/>
<name>A0A7W8NE90_9DEIO</name>
<feature type="chain" id="PRO_5031489660" evidence="1">
    <location>
        <begin position="21"/>
        <end position="122"/>
    </location>
</feature>
<keyword evidence="1" id="KW-0732">Signal</keyword>
<accession>A0A7W8NE90</accession>
<evidence type="ECO:0000313" key="2">
    <source>
        <dbReference type="EMBL" id="MBB5363106.1"/>
    </source>
</evidence>
<dbReference type="EMBL" id="JACHFL010000004">
    <property type="protein sequence ID" value="MBB5363106.1"/>
    <property type="molecule type" value="Genomic_DNA"/>
</dbReference>
<sequence>MKRSLVLASLLCGLVACAPAATVAPPDRDGAALRLASIEGGVTAYFNAGLSDVFPLKFTITGSDLRVNAPQYCNVSNAAILCTVPRLPAGGNFVLPMRGSNISVVALYKRASGAEFKLTAQQ</sequence>
<dbReference type="AlphaFoldDB" id="A0A7W8NE90"/>
<reference evidence="2 3" key="1">
    <citation type="submission" date="2020-08" db="EMBL/GenBank/DDBJ databases">
        <title>Genomic Encyclopedia of Type Strains, Phase IV (KMG-IV): sequencing the most valuable type-strain genomes for metagenomic binning, comparative biology and taxonomic classification.</title>
        <authorList>
            <person name="Goeker M."/>
        </authorList>
    </citation>
    <scope>NUCLEOTIDE SEQUENCE [LARGE SCALE GENOMIC DNA]</scope>
    <source>
        <strain evidence="2 3">DSM 27939</strain>
    </source>
</reference>
<dbReference type="PROSITE" id="PS51257">
    <property type="entry name" value="PROKAR_LIPOPROTEIN"/>
    <property type="match status" value="1"/>
</dbReference>
<protein>
    <submittedName>
        <fullName evidence="2">Uncharacterized protein</fullName>
    </submittedName>
</protein>
<feature type="signal peptide" evidence="1">
    <location>
        <begin position="1"/>
        <end position="20"/>
    </location>
</feature>
<dbReference type="RefSeq" id="WP_184131356.1">
    <property type="nucleotide sequence ID" value="NZ_JACHFL010000004.1"/>
</dbReference>
<keyword evidence="3" id="KW-1185">Reference proteome</keyword>